<protein>
    <submittedName>
        <fullName evidence="4">RNA-dependent RNA polymerase</fullName>
    </submittedName>
</protein>
<evidence type="ECO:0000256" key="1">
    <source>
        <dbReference type="ARBA" id="ARBA00022484"/>
    </source>
</evidence>
<dbReference type="InterPro" id="IPR043502">
    <property type="entry name" value="DNA/RNA_pol_sf"/>
</dbReference>
<dbReference type="GO" id="GO:0003968">
    <property type="term" value="F:RNA-directed RNA polymerase activity"/>
    <property type="evidence" value="ECO:0007669"/>
    <property type="project" value="UniProtKB-KW"/>
</dbReference>
<proteinExistence type="predicted"/>
<reference evidence="4" key="1">
    <citation type="submission" date="2020-11" db="EMBL/GenBank/DDBJ databases">
        <title>Viral genomes from river ports along the Yangtze River in China.</title>
        <authorList>
            <person name="Lu J."/>
            <person name="Shen Q."/>
            <person name="Yang S."/>
            <person name="Zhang W."/>
        </authorList>
    </citation>
    <scope>NUCLEOTIDE SEQUENCE</scope>
    <source>
        <strain evidence="4">5cz-RDRP-35</strain>
    </source>
</reference>
<dbReference type="SUPFAM" id="SSF56672">
    <property type="entry name" value="DNA/RNA polymerases"/>
    <property type="match status" value="1"/>
</dbReference>
<keyword evidence="1 4" id="KW-0696">RNA-directed RNA polymerase</keyword>
<evidence type="ECO:0000256" key="2">
    <source>
        <dbReference type="ARBA" id="ARBA00022679"/>
    </source>
</evidence>
<name>A0A893A8L3_9VIRU</name>
<evidence type="ECO:0000313" key="4">
    <source>
        <dbReference type="EMBL" id="QRQ90256.1"/>
    </source>
</evidence>
<accession>A0A893A8L3</accession>
<organism evidence="4">
    <name type="scientific">Solemoviridae sp</name>
    <dbReference type="NCBI Taxonomy" id="2715208"/>
    <lineage>
        <taxon>Viruses</taxon>
        <taxon>Riboviria</taxon>
        <taxon>Orthornavirae</taxon>
        <taxon>Pisuviricota</taxon>
        <taxon>Pisoniviricetes</taxon>
        <taxon>Sobelivirales</taxon>
        <taxon>Solemoviridae</taxon>
    </lineage>
</organism>
<dbReference type="EMBL" id="MW347855">
    <property type="protein sequence ID" value="QRQ90256.1"/>
    <property type="molecule type" value="Genomic_RNA"/>
</dbReference>
<keyword evidence="3" id="KW-0548">Nucleotidyltransferase</keyword>
<sequence>MRVRVADLIGSRKTIAAGDDAVESYVPDAVEKYKALGITLKVYDEVNSEFEFCSRIYSRSGSYALNKDKMVMNLLHQEPKSFLEYRSAMIGLTDELSSRPDFQDILGLVEAAGFYEVEGPHYI</sequence>
<evidence type="ECO:0000256" key="3">
    <source>
        <dbReference type="ARBA" id="ARBA00022695"/>
    </source>
</evidence>
<keyword evidence="2" id="KW-0808">Transferase</keyword>